<sequence length="97" mass="10948">MMIPTELDGAKVIQHTSNSMANHYGVVGILSDSKEILDQLPITAMAICQYEESNKYYLFSCDTKWEVIGDFDFDTLEDAVSSAKLSHNVNEDEWIII</sequence>
<dbReference type="RefSeq" id="WP_218103287.1">
    <property type="nucleotide sequence ID" value="NZ_CAJVCE010000048.1"/>
</dbReference>
<dbReference type="Proteomes" id="UP000730618">
    <property type="component" value="Unassembled WGS sequence"/>
</dbReference>
<keyword evidence="2" id="KW-1185">Reference proteome</keyword>
<reference evidence="1 2" key="1">
    <citation type="submission" date="2021-06" db="EMBL/GenBank/DDBJ databases">
        <authorList>
            <person name="Criscuolo A."/>
        </authorList>
    </citation>
    <scope>NUCLEOTIDE SEQUENCE [LARGE SCALE GENOMIC DNA]</scope>
    <source>
        <strain evidence="2">CIP 111802</strain>
    </source>
</reference>
<dbReference type="EMBL" id="CAJVCE010000048">
    <property type="protein sequence ID" value="CAG7658785.1"/>
    <property type="molecule type" value="Genomic_DNA"/>
</dbReference>
<comment type="caution">
    <text evidence="1">The sequence shown here is derived from an EMBL/GenBank/DDBJ whole genome shotgun (WGS) entry which is preliminary data.</text>
</comment>
<gene>
    <name evidence="1" type="ORF">PAECIP111802_07165</name>
</gene>
<name>A0ABM8VUF3_9BACL</name>
<proteinExistence type="predicted"/>
<protein>
    <recommendedName>
        <fullName evidence="3">Integron-associated effector binding protein domain-containing protein</fullName>
    </recommendedName>
</protein>
<accession>A0ABM8VUF3</accession>
<evidence type="ECO:0000313" key="2">
    <source>
        <dbReference type="Proteomes" id="UP000730618"/>
    </source>
</evidence>
<evidence type="ECO:0000313" key="1">
    <source>
        <dbReference type="EMBL" id="CAG7658785.1"/>
    </source>
</evidence>
<organism evidence="1 2">
    <name type="scientific">Paenibacillus allorhizosphaerae</name>
    <dbReference type="NCBI Taxonomy" id="2849866"/>
    <lineage>
        <taxon>Bacteria</taxon>
        <taxon>Bacillati</taxon>
        <taxon>Bacillota</taxon>
        <taxon>Bacilli</taxon>
        <taxon>Bacillales</taxon>
        <taxon>Paenibacillaceae</taxon>
        <taxon>Paenibacillus</taxon>
    </lineage>
</organism>
<evidence type="ECO:0008006" key="3">
    <source>
        <dbReference type="Google" id="ProtNLM"/>
    </source>
</evidence>